<dbReference type="GO" id="GO:0007165">
    <property type="term" value="P:signal transduction"/>
    <property type="evidence" value="ECO:0007669"/>
    <property type="project" value="UniProtKB-KW"/>
</dbReference>
<dbReference type="EMBL" id="BGZK01002028">
    <property type="protein sequence ID" value="GBP89772.1"/>
    <property type="molecule type" value="Genomic_DNA"/>
</dbReference>
<keyword evidence="2 6" id="KW-1003">Cell membrane</keyword>
<evidence type="ECO:0000313" key="7">
    <source>
        <dbReference type="EMBL" id="GBP89772.1"/>
    </source>
</evidence>
<dbReference type="Pfam" id="PF08395">
    <property type="entry name" value="7tm_7"/>
    <property type="match status" value="1"/>
</dbReference>
<dbReference type="AlphaFoldDB" id="A0A4C1ZQY4"/>
<organism evidence="7 8">
    <name type="scientific">Eumeta variegata</name>
    <name type="common">Bagworm moth</name>
    <name type="synonym">Eumeta japonica</name>
    <dbReference type="NCBI Taxonomy" id="151549"/>
    <lineage>
        <taxon>Eukaryota</taxon>
        <taxon>Metazoa</taxon>
        <taxon>Ecdysozoa</taxon>
        <taxon>Arthropoda</taxon>
        <taxon>Hexapoda</taxon>
        <taxon>Insecta</taxon>
        <taxon>Pterygota</taxon>
        <taxon>Neoptera</taxon>
        <taxon>Endopterygota</taxon>
        <taxon>Lepidoptera</taxon>
        <taxon>Glossata</taxon>
        <taxon>Ditrysia</taxon>
        <taxon>Tineoidea</taxon>
        <taxon>Psychidae</taxon>
        <taxon>Oiketicinae</taxon>
        <taxon>Eumeta</taxon>
    </lineage>
</organism>
<gene>
    <name evidence="7" type="ORF">EVAR_66189_1</name>
</gene>
<evidence type="ECO:0000256" key="3">
    <source>
        <dbReference type="ARBA" id="ARBA00022692"/>
    </source>
</evidence>
<evidence type="ECO:0000313" key="8">
    <source>
        <dbReference type="Proteomes" id="UP000299102"/>
    </source>
</evidence>
<proteinExistence type="inferred from homology"/>
<comment type="caution">
    <text evidence="6">Lacks conserved residue(s) required for the propagation of feature annotation.</text>
</comment>
<feature type="transmembrane region" description="Helical" evidence="6">
    <location>
        <begin position="300"/>
        <end position="320"/>
    </location>
</feature>
<evidence type="ECO:0000256" key="5">
    <source>
        <dbReference type="ARBA" id="ARBA00023136"/>
    </source>
</evidence>
<dbReference type="GO" id="GO:0005886">
    <property type="term" value="C:plasma membrane"/>
    <property type="evidence" value="ECO:0007669"/>
    <property type="project" value="UniProtKB-SubCell"/>
</dbReference>
<evidence type="ECO:0000256" key="2">
    <source>
        <dbReference type="ARBA" id="ARBA00022475"/>
    </source>
</evidence>
<keyword evidence="4 6" id="KW-1133">Transmembrane helix</keyword>
<dbReference type="GO" id="GO:0050909">
    <property type="term" value="P:sensory perception of taste"/>
    <property type="evidence" value="ECO:0007669"/>
    <property type="project" value="InterPro"/>
</dbReference>
<evidence type="ECO:0000256" key="6">
    <source>
        <dbReference type="RuleBase" id="RU363108"/>
    </source>
</evidence>
<accession>A0A4C1ZQY4</accession>
<dbReference type="Proteomes" id="UP000299102">
    <property type="component" value="Unassembled WGS sequence"/>
</dbReference>
<dbReference type="InterPro" id="IPR013604">
    <property type="entry name" value="7TM_chemorcpt"/>
</dbReference>
<keyword evidence="8" id="KW-1185">Reference proteome</keyword>
<feature type="transmembrane region" description="Helical" evidence="6">
    <location>
        <begin position="220"/>
        <end position="244"/>
    </location>
</feature>
<keyword evidence="6" id="KW-0675">Receptor</keyword>
<protein>
    <recommendedName>
        <fullName evidence="6">Gustatory receptor</fullName>
    </recommendedName>
</protein>
<keyword evidence="3 6" id="KW-0812">Transmembrane</keyword>
<evidence type="ECO:0000256" key="4">
    <source>
        <dbReference type="ARBA" id="ARBA00022989"/>
    </source>
</evidence>
<comment type="caution">
    <text evidence="7">The sequence shown here is derived from an EMBL/GenBank/DDBJ whole genome shotgun (WGS) entry which is preliminary data.</text>
</comment>
<evidence type="ECO:0000256" key="1">
    <source>
        <dbReference type="ARBA" id="ARBA00004651"/>
    </source>
</evidence>
<reference evidence="7 8" key="1">
    <citation type="journal article" date="2019" name="Commun. Biol.">
        <title>The bagworm genome reveals a unique fibroin gene that provides high tensile strength.</title>
        <authorList>
            <person name="Kono N."/>
            <person name="Nakamura H."/>
            <person name="Ohtoshi R."/>
            <person name="Tomita M."/>
            <person name="Numata K."/>
            <person name="Arakawa K."/>
        </authorList>
    </citation>
    <scope>NUCLEOTIDE SEQUENCE [LARGE SCALE GENOMIC DNA]</scope>
</reference>
<keyword evidence="6" id="KW-0807">Transducer</keyword>
<name>A0A4C1ZQY4_EUMVA</name>
<sequence length="324" mass="36381">MECLLNVAGVETDIHIVSRDDRLNLVCKSLRSLLRALSPSRLSVSSCGLFDLRMSLVTGLISFTSTYATVKRFLFFLILPKDPSMWECLKTPKKCVQFALFADDTILYLSSYSAKTMRSTSTTESTSPGCSTDCGGARVHLSHIFYMIRVSAMSYSISQVMTKLTLTVQKMFLRSEDEHILLEENDKELLYETLKRIRDAYDDLCNCCSTLNGNFGFSQIIYGLMNVLLLGITFYAITMMAICFESVQRVGRGLCRSLALLNSELQRGDTSLRVLARDVLHAVRARQPRPSACGLFELRINLLTGLLSLTATYSIVLLQFTHFL</sequence>
<keyword evidence="5 6" id="KW-0472">Membrane</keyword>
<comment type="function">
    <text evidence="6">Gustatory receptor which mediates acceptance or avoidance behavior, depending on its substrates.</text>
</comment>
<comment type="subcellular location">
    <subcellularLocation>
        <location evidence="1 6">Cell membrane</location>
        <topology evidence="1 6">Multi-pass membrane protein</topology>
    </subcellularLocation>
</comment>
<comment type="similarity">
    <text evidence="6">Belongs to the insect chemoreceptor superfamily. Gustatory receptor (GR) family.</text>
</comment>